<protein>
    <recommendedName>
        <fullName evidence="3">Serine/threonine-protein phosphatase 7 long form-like protein</fullName>
    </recommendedName>
</protein>
<dbReference type="ExpressionAtlas" id="A0A2K3KSD3">
    <property type="expression patterns" value="baseline"/>
</dbReference>
<gene>
    <name evidence="1" type="ORF">L195_g056566</name>
</gene>
<dbReference type="Proteomes" id="UP000236291">
    <property type="component" value="Unassembled WGS sequence"/>
</dbReference>
<proteinExistence type="predicted"/>
<sequence>GRRAESGLDCDIPGASLPRARWWRYSQGNVKLPAYRPVLDALTPDDVIWRSFQNHRDALPFDLYIPPPPPPAPAIDVIDSVWIGYDIAIDRIVQSTRPATYAAETATDYLPWYYMVSHPIVCRPVDGPHGAQPVPQYMAAQDDPIEADAQAPAEDDLQRERRWRGMIGSALE</sequence>
<dbReference type="EMBL" id="ASHM01107736">
    <property type="protein sequence ID" value="PNX69165.1"/>
    <property type="molecule type" value="Genomic_DNA"/>
</dbReference>
<dbReference type="AlphaFoldDB" id="A0A2K3KSD3"/>
<feature type="non-terminal residue" evidence="1">
    <location>
        <position position="172"/>
    </location>
</feature>
<organism evidence="1 2">
    <name type="scientific">Trifolium pratense</name>
    <name type="common">Red clover</name>
    <dbReference type="NCBI Taxonomy" id="57577"/>
    <lineage>
        <taxon>Eukaryota</taxon>
        <taxon>Viridiplantae</taxon>
        <taxon>Streptophyta</taxon>
        <taxon>Embryophyta</taxon>
        <taxon>Tracheophyta</taxon>
        <taxon>Spermatophyta</taxon>
        <taxon>Magnoliopsida</taxon>
        <taxon>eudicotyledons</taxon>
        <taxon>Gunneridae</taxon>
        <taxon>Pentapetalae</taxon>
        <taxon>rosids</taxon>
        <taxon>fabids</taxon>
        <taxon>Fabales</taxon>
        <taxon>Fabaceae</taxon>
        <taxon>Papilionoideae</taxon>
        <taxon>50 kb inversion clade</taxon>
        <taxon>NPAAA clade</taxon>
        <taxon>Hologalegina</taxon>
        <taxon>IRL clade</taxon>
        <taxon>Trifolieae</taxon>
        <taxon>Trifolium</taxon>
    </lineage>
</organism>
<feature type="non-terminal residue" evidence="1">
    <location>
        <position position="1"/>
    </location>
</feature>
<reference evidence="1 2" key="1">
    <citation type="journal article" date="2014" name="Am. J. Bot.">
        <title>Genome assembly and annotation for red clover (Trifolium pratense; Fabaceae).</title>
        <authorList>
            <person name="Istvanek J."/>
            <person name="Jaros M."/>
            <person name="Krenek A."/>
            <person name="Repkova J."/>
        </authorList>
    </citation>
    <scope>NUCLEOTIDE SEQUENCE [LARGE SCALE GENOMIC DNA]</scope>
    <source>
        <strain evidence="2">cv. Tatra</strain>
        <tissue evidence="1">Young leaves</tissue>
    </source>
</reference>
<evidence type="ECO:0008006" key="3">
    <source>
        <dbReference type="Google" id="ProtNLM"/>
    </source>
</evidence>
<comment type="caution">
    <text evidence="1">The sequence shown here is derived from an EMBL/GenBank/DDBJ whole genome shotgun (WGS) entry which is preliminary data.</text>
</comment>
<evidence type="ECO:0000313" key="1">
    <source>
        <dbReference type="EMBL" id="PNX69165.1"/>
    </source>
</evidence>
<accession>A0A2K3KSD3</accession>
<reference evidence="1 2" key="2">
    <citation type="journal article" date="2017" name="Front. Plant Sci.">
        <title>Gene Classification and Mining of Molecular Markers Useful in Red Clover (Trifolium pratense) Breeding.</title>
        <authorList>
            <person name="Istvanek J."/>
            <person name="Dluhosova J."/>
            <person name="Dluhos P."/>
            <person name="Patkova L."/>
            <person name="Nedelnik J."/>
            <person name="Repkova J."/>
        </authorList>
    </citation>
    <scope>NUCLEOTIDE SEQUENCE [LARGE SCALE GENOMIC DNA]</scope>
    <source>
        <strain evidence="2">cv. Tatra</strain>
        <tissue evidence="1">Young leaves</tissue>
    </source>
</reference>
<evidence type="ECO:0000313" key="2">
    <source>
        <dbReference type="Proteomes" id="UP000236291"/>
    </source>
</evidence>
<name>A0A2K3KSD3_TRIPR</name>